<keyword evidence="1" id="KW-1133">Transmembrane helix</keyword>
<dbReference type="EMBL" id="JBBHJZ010000001">
    <property type="protein sequence ID" value="MEJ5975368.1"/>
    <property type="molecule type" value="Genomic_DNA"/>
</dbReference>
<proteinExistence type="predicted"/>
<protein>
    <submittedName>
        <fullName evidence="2">Uncharacterized protein</fullName>
    </submittedName>
</protein>
<evidence type="ECO:0000313" key="3">
    <source>
        <dbReference type="Proteomes" id="UP001361239"/>
    </source>
</evidence>
<comment type="caution">
    <text evidence="2">The sequence shown here is derived from an EMBL/GenBank/DDBJ whole genome shotgun (WGS) entry which is preliminary data.</text>
</comment>
<feature type="transmembrane region" description="Helical" evidence="1">
    <location>
        <begin position="40"/>
        <end position="59"/>
    </location>
</feature>
<sequence length="64" mass="7103">MEVALKKLFVVMPLIFGIGFIAPLIAQTMAAWHWEAPLGLTRVSFGLTVGSLWGLYATLRGRWV</sequence>
<keyword evidence="1" id="KW-0472">Membrane</keyword>
<gene>
    <name evidence="2" type="ORF">WG901_01875</name>
</gene>
<accession>A0ABU8RQT8</accession>
<reference evidence="2 3" key="1">
    <citation type="submission" date="2024-03" db="EMBL/GenBank/DDBJ databases">
        <authorList>
            <person name="Jo J.-H."/>
        </authorList>
    </citation>
    <scope>NUCLEOTIDE SEQUENCE [LARGE SCALE GENOMIC DNA]</scope>
    <source>
        <strain evidence="2 3">PS1R-30</strain>
    </source>
</reference>
<evidence type="ECO:0000313" key="2">
    <source>
        <dbReference type="EMBL" id="MEJ5975368.1"/>
    </source>
</evidence>
<dbReference type="Proteomes" id="UP001361239">
    <property type="component" value="Unassembled WGS sequence"/>
</dbReference>
<name>A0ABU8RQT8_9SPHN</name>
<dbReference type="RefSeq" id="WP_339585323.1">
    <property type="nucleotide sequence ID" value="NZ_JBBHJZ010000001.1"/>
</dbReference>
<keyword evidence="1" id="KW-0812">Transmembrane</keyword>
<organism evidence="2 3">
    <name type="scientific">Novosphingobium anseongense</name>
    <dbReference type="NCBI Taxonomy" id="3133436"/>
    <lineage>
        <taxon>Bacteria</taxon>
        <taxon>Pseudomonadati</taxon>
        <taxon>Pseudomonadota</taxon>
        <taxon>Alphaproteobacteria</taxon>
        <taxon>Sphingomonadales</taxon>
        <taxon>Sphingomonadaceae</taxon>
        <taxon>Novosphingobium</taxon>
    </lineage>
</organism>
<feature type="transmembrane region" description="Helical" evidence="1">
    <location>
        <begin position="12"/>
        <end position="34"/>
    </location>
</feature>
<keyword evidence="3" id="KW-1185">Reference proteome</keyword>
<evidence type="ECO:0000256" key="1">
    <source>
        <dbReference type="SAM" id="Phobius"/>
    </source>
</evidence>